<proteinExistence type="predicted"/>
<accession>A0A644XBQ2</accession>
<dbReference type="EMBL" id="VSSQ01002147">
    <property type="protein sequence ID" value="MPM13625.1"/>
    <property type="molecule type" value="Genomic_DNA"/>
</dbReference>
<sequence>MQTENGTFERAAGRKLLAFGEFQADARLQSLHIPCLAAVSPPGERAEDGLQLLACQHIFIILQTDGETHLILKGIGIRSEKHLIGVEYLQQGFISIHILII</sequence>
<evidence type="ECO:0000313" key="1">
    <source>
        <dbReference type="EMBL" id="MPM13625.1"/>
    </source>
</evidence>
<dbReference type="AlphaFoldDB" id="A0A644XBQ2"/>
<protein>
    <submittedName>
        <fullName evidence="1">Uncharacterized protein</fullName>
    </submittedName>
</protein>
<reference evidence="1" key="1">
    <citation type="submission" date="2019-08" db="EMBL/GenBank/DDBJ databases">
        <authorList>
            <person name="Kucharzyk K."/>
            <person name="Murdoch R.W."/>
            <person name="Higgins S."/>
            <person name="Loffler F."/>
        </authorList>
    </citation>
    <scope>NUCLEOTIDE SEQUENCE</scope>
</reference>
<organism evidence="1">
    <name type="scientific">bioreactor metagenome</name>
    <dbReference type="NCBI Taxonomy" id="1076179"/>
    <lineage>
        <taxon>unclassified sequences</taxon>
        <taxon>metagenomes</taxon>
        <taxon>ecological metagenomes</taxon>
    </lineage>
</organism>
<gene>
    <name evidence="1" type="ORF">SDC9_59983</name>
</gene>
<comment type="caution">
    <text evidence="1">The sequence shown here is derived from an EMBL/GenBank/DDBJ whole genome shotgun (WGS) entry which is preliminary data.</text>
</comment>
<name>A0A644XBQ2_9ZZZZ</name>